<feature type="region of interest" description="Disordered" evidence="1">
    <location>
        <begin position="1"/>
        <end position="85"/>
    </location>
</feature>
<proteinExistence type="predicted"/>
<reference evidence="3" key="1">
    <citation type="submission" date="2018-04" db="EMBL/GenBank/DDBJ databases">
        <title>WGS assembly of Panicum hallii.</title>
        <authorList>
            <person name="Lovell J."/>
            <person name="Jenkins J."/>
            <person name="Lowry D."/>
            <person name="Mamidi S."/>
            <person name="Sreedasyam A."/>
            <person name="Weng X."/>
            <person name="Barry K."/>
            <person name="Bonette J."/>
            <person name="Campitelli B."/>
            <person name="Daum C."/>
            <person name="Gordon S."/>
            <person name="Gould B."/>
            <person name="Lipzen A."/>
            <person name="Macqueen A."/>
            <person name="Palacio-Mejia J."/>
            <person name="Plott C."/>
            <person name="Shakirov E."/>
            <person name="Shu S."/>
            <person name="Yoshinaga Y."/>
            <person name="Zane M."/>
            <person name="Rokhsar D."/>
            <person name="Grimwood J."/>
            <person name="Schmutz J."/>
            <person name="Juenger T."/>
        </authorList>
    </citation>
    <scope>NUCLEOTIDE SEQUENCE [LARGE SCALE GENOMIC DNA]</scope>
    <source>
        <strain evidence="3">FIL2</strain>
    </source>
</reference>
<feature type="transmembrane region" description="Helical" evidence="2">
    <location>
        <begin position="167"/>
        <end position="187"/>
    </location>
</feature>
<keyword evidence="2" id="KW-1133">Transmembrane helix</keyword>
<dbReference type="PANTHER" id="PTHR33994">
    <property type="entry name" value="OS04G0515000 PROTEIN"/>
    <property type="match status" value="1"/>
</dbReference>
<evidence type="ECO:0000256" key="2">
    <source>
        <dbReference type="SAM" id="Phobius"/>
    </source>
</evidence>
<accession>A0A2T8IJX2</accession>
<keyword evidence="2" id="KW-0812">Transmembrane</keyword>
<feature type="compositionally biased region" description="Low complexity" evidence="1">
    <location>
        <begin position="53"/>
        <end position="65"/>
    </location>
</feature>
<gene>
    <name evidence="3" type="ORF">PAHAL_5G137300</name>
</gene>
<dbReference type="Gramene" id="PVH37967">
    <property type="protein sequence ID" value="PVH37967"/>
    <property type="gene ID" value="PAHAL_5G137300"/>
</dbReference>
<name>A0A2T8IJX2_9POAL</name>
<evidence type="ECO:0000256" key="1">
    <source>
        <dbReference type="SAM" id="MobiDB-lite"/>
    </source>
</evidence>
<feature type="compositionally biased region" description="Polar residues" evidence="1">
    <location>
        <begin position="1"/>
        <end position="10"/>
    </location>
</feature>
<dbReference type="EMBL" id="CM008050">
    <property type="protein sequence ID" value="PVH37967.1"/>
    <property type="molecule type" value="Genomic_DNA"/>
</dbReference>
<dbReference type="AlphaFoldDB" id="A0A2T8IJX2"/>
<evidence type="ECO:0000313" key="3">
    <source>
        <dbReference type="EMBL" id="PVH37967.1"/>
    </source>
</evidence>
<evidence type="ECO:0008006" key="4">
    <source>
        <dbReference type="Google" id="ProtNLM"/>
    </source>
</evidence>
<dbReference type="Proteomes" id="UP000243499">
    <property type="component" value="Chromosome 5"/>
</dbReference>
<sequence>MVTCTDSGTLSRRWRCSSIRRRNSPAGTPRIPSPAATTGTVPTPRHPPPPQAPGTQNPGRAARARGTPAYDTATLPRSAQNGRLLSSLPTRNEGMAHVKHQNTARVPFQQRRGPLAAAAAALADETDHVSRVSAAGKSIRVTAERRPARVGGRGHRAPPARRGACTVWQVAFVICATTCIVALRYMAFLSLPSFSVHLVGYDGIGPAAEAVLSPAFNLTLHPRNTCVDRADVTVLYSSVALGWATTEPRDCAGRRWDKAVEAEARGEGVELSERLRDRLSSEWSNGAAEVDVDVNVKVFGGKRDGIDRGGDIPTKVILCKVILDEQQKKPPSSRTWSELRPIF</sequence>
<protein>
    <recommendedName>
        <fullName evidence="4">Late embryogenesis abundant protein LEA-2 subgroup domain-containing protein</fullName>
    </recommendedName>
</protein>
<feature type="compositionally biased region" description="Polar residues" evidence="1">
    <location>
        <begin position="75"/>
        <end position="85"/>
    </location>
</feature>
<keyword evidence="2" id="KW-0472">Membrane</keyword>
<organism evidence="3">
    <name type="scientific">Panicum hallii</name>
    <dbReference type="NCBI Taxonomy" id="206008"/>
    <lineage>
        <taxon>Eukaryota</taxon>
        <taxon>Viridiplantae</taxon>
        <taxon>Streptophyta</taxon>
        <taxon>Embryophyta</taxon>
        <taxon>Tracheophyta</taxon>
        <taxon>Spermatophyta</taxon>
        <taxon>Magnoliopsida</taxon>
        <taxon>Liliopsida</taxon>
        <taxon>Poales</taxon>
        <taxon>Poaceae</taxon>
        <taxon>PACMAD clade</taxon>
        <taxon>Panicoideae</taxon>
        <taxon>Panicodae</taxon>
        <taxon>Paniceae</taxon>
        <taxon>Panicinae</taxon>
        <taxon>Panicum</taxon>
        <taxon>Panicum sect. Panicum</taxon>
    </lineage>
</organism>
<dbReference type="PANTHER" id="PTHR33994:SF27">
    <property type="entry name" value="OS01G0771700 PROTEIN"/>
    <property type="match status" value="1"/>
</dbReference>
<feature type="compositionally biased region" description="Basic residues" evidence="1">
    <location>
        <begin position="12"/>
        <end position="23"/>
    </location>
</feature>